<dbReference type="Gene3D" id="3.40.109.10">
    <property type="entry name" value="NADH Oxidase"/>
    <property type="match status" value="1"/>
</dbReference>
<dbReference type="PIRSF" id="PIRSF005426">
    <property type="entry name" value="Frp"/>
    <property type="match status" value="1"/>
</dbReference>
<evidence type="ECO:0000313" key="6">
    <source>
        <dbReference type="EMBL" id="KAH7353688.1"/>
    </source>
</evidence>
<name>A0A8K0TA17_9PEZI</name>
<dbReference type="SUPFAM" id="SSF55469">
    <property type="entry name" value="FMN-dependent nitroreductase-like"/>
    <property type="match status" value="1"/>
</dbReference>
<evidence type="ECO:0000256" key="3">
    <source>
        <dbReference type="ARBA" id="ARBA00022643"/>
    </source>
</evidence>
<dbReference type="EMBL" id="JAGPXD010000005">
    <property type="protein sequence ID" value="KAH7353688.1"/>
    <property type="molecule type" value="Genomic_DNA"/>
</dbReference>
<evidence type="ECO:0000256" key="4">
    <source>
        <dbReference type="ARBA" id="ARBA00023002"/>
    </source>
</evidence>
<dbReference type="CDD" id="cd02146">
    <property type="entry name" value="NfsA-like"/>
    <property type="match status" value="1"/>
</dbReference>
<keyword evidence="3" id="KW-0288">FMN</keyword>
<dbReference type="Proteomes" id="UP000813385">
    <property type="component" value="Unassembled WGS sequence"/>
</dbReference>
<accession>A0A8K0TA17</accession>
<gene>
    <name evidence="6" type="ORF">B0T11DRAFT_341936</name>
</gene>
<evidence type="ECO:0000259" key="5">
    <source>
        <dbReference type="Pfam" id="PF00881"/>
    </source>
</evidence>
<comment type="caution">
    <text evidence="6">The sequence shown here is derived from an EMBL/GenBank/DDBJ whole genome shotgun (WGS) entry which is preliminary data.</text>
</comment>
<keyword evidence="4" id="KW-0560">Oxidoreductase</keyword>
<evidence type="ECO:0000256" key="1">
    <source>
        <dbReference type="ARBA" id="ARBA00008366"/>
    </source>
</evidence>
<dbReference type="InterPro" id="IPR000415">
    <property type="entry name" value="Nitroreductase-like"/>
</dbReference>
<dbReference type="PANTHER" id="PTHR43425:SF2">
    <property type="entry name" value="OXYGEN-INSENSITIVE NADPH NITROREDUCTASE"/>
    <property type="match status" value="1"/>
</dbReference>
<dbReference type="Pfam" id="PF00881">
    <property type="entry name" value="Nitroreductase"/>
    <property type="match status" value="1"/>
</dbReference>
<dbReference type="InterPro" id="IPR029479">
    <property type="entry name" value="Nitroreductase"/>
</dbReference>
<reference evidence="6" key="1">
    <citation type="journal article" date="2021" name="Nat. Commun.">
        <title>Genetic determinants of endophytism in the Arabidopsis root mycobiome.</title>
        <authorList>
            <person name="Mesny F."/>
            <person name="Miyauchi S."/>
            <person name="Thiergart T."/>
            <person name="Pickel B."/>
            <person name="Atanasova L."/>
            <person name="Karlsson M."/>
            <person name="Huettel B."/>
            <person name="Barry K.W."/>
            <person name="Haridas S."/>
            <person name="Chen C."/>
            <person name="Bauer D."/>
            <person name="Andreopoulos W."/>
            <person name="Pangilinan J."/>
            <person name="LaButti K."/>
            <person name="Riley R."/>
            <person name="Lipzen A."/>
            <person name="Clum A."/>
            <person name="Drula E."/>
            <person name="Henrissat B."/>
            <person name="Kohler A."/>
            <person name="Grigoriev I.V."/>
            <person name="Martin F.M."/>
            <person name="Hacquard S."/>
        </authorList>
    </citation>
    <scope>NUCLEOTIDE SEQUENCE</scope>
    <source>
        <strain evidence="6">MPI-CAGE-AT-0016</strain>
    </source>
</reference>
<dbReference type="OrthoDB" id="2094932at2759"/>
<organism evidence="6 7">
    <name type="scientific">Plectosphaerella cucumerina</name>
    <dbReference type="NCBI Taxonomy" id="40658"/>
    <lineage>
        <taxon>Eukaryota</taxon>
        <taxon>Fungi</taxon>
        <taxon>Dikarya</taxon>
        <taxon>Ascomycota</taxon>
        <taxon>Pezizomycotina</taxon>
        <taxon>Sordariomycetes</taxon>
        <taxon>Hypocreomycetidae</taxon>
        <taxon>Glomerellales</taxon>
        <taxon>Plectosphaerellaceae</taxon>
        <taxon>Plectosphaerella</taxon>
    </lineage>
</organism>
<comment type="similarity">
    <text evidence="1">Belongs to the flavin oxidoreductase frp family.</text>
</comment>
<proteinExistence type="inferred from homology"/>
<feature type="domain" description="Nitroreductase" evidence="5">
    <location>
        <begin position="36"/>
        <end position="188"/>
    </location>
</feature>
<dbReference type="AlphaFoldDB" id="A0A8K0TA17"/>
<keyword evidence="2" id="KW-0285">Flavoprotein</keyword>
<sequence length="278" mass="30262">MSDAFKLVKDRYGAAAQSAPLPLDSGRLINDTTRTILQHKSVRRFLPEKLDPGTLELLVAAGQSAASSSNLQAWSVVAIEDADRKDKAAFLCGDQDFIRNAPLFLVFCADLDRLTSVSDQHQKPGEALQYLELVLLASGDAMLAAQNATIAAESLGLGACYVGGARNNPRELADLLGLPPRVVGLVGLAVGKPDPAAPGSIKPRLPQSEVLHREIWNNEGQEKNFREYDQTIRDFNVGQGREGETWTGRASERVATVASMHGRHVWTEVLKERKLDIK</sequence>
<keyword evidence="7" id="KW-1185">Reference proteome</keyword>
<dbReference type="PANTHER" id="PTHR43425">
    <property type="entry name" value="OXYGEN-INSENSITIVE NADPH NITROREDUCTASE"/>
    <property type="match status" value="1"/>
</dbReference>
<dbReference type="InterPro" id="IPR016446">
    <property type="entry name" value="Flavin_OxRdtase_Frp"/>
</dbReference>
<evidence type="ECO:0000313" key="7">
    <source>
        <dbReference type="Proteomes" id="UP000813385"/>
    </source>
</evidence>
<evidence type="ECO:0000256" key="2">
    <source>
        <dbReference type="ARBA" id="ARBA00022630"/>
    </source>
</evidence>
<protein>
    <submittedName>
        <fullName evidence="6">Nitroreductase</fullName>
    </submittedName>
</protein>
<dbReference type="GO" id="GO:0016491">
    <property type="term" value="F:oxidoreductase activity"/>
    <property type="evidence" value="ECO:0007669"/>
    <property type="project" value="UniProtKB-KW"/>
</dbReference>